<dbReference type="Pfam" id="PF08753">
    <property type="entry name" value="NikR_C"/>
    <property type="match status" value="1"/>
</dbReference>
<dbReference type="GeneID" id="80802630"/>
<dbReference type="OrthoDB" id="9806294at2"/>
<keyword evidence="12" id="KW-1185">Reference proteome</keyword>
<evidence type="ECO:0000256" key="6">
    <source>
        <dbReference type="ARBA" id="ARBA00023163"/>
    </source>
</evidence>
<dbReference type="NCBIfam" id="NF003381">
    <property type="entry name" value="PRK04460.1"/>
    <property type="match status" value="1"/>
</dbReference>
<dbReference type="InterPro" id="IPR013321">
    <property type="entry name" value="Arc_rbn_hlx_hlx"/>
</dbReference>
<evidence type="ECO:0000259" key="9">
    <source>
        <dbReference type="Pfam" id="PF01402"/>
    </source>
</evidence>
<feature type="binding site" evidence="7">
    <location>
        <position position="96"/>
    </location>
    <ligand>
        <name>Ni(2+)</name>
        <dbReference type="ChEBI" id="CHEBI:49786"/>
    </ligand>
</feature>
<dbReference type="HAMAP" id="MF_00476">
    <property type="entry name" value="NikR"/>
    <property type="match status" value="1"/>
</dbReference>
<evidence type="ECO:0000256" key="2">
    <source>
        <dbReference type="ARBA" id="ARBA00022596"/>
    </source>
</evidence>
<dbReference type="Gene3D" id="3.30.70.1150">
    <property type="entry name" value="ACT-like. Chain A, domain 2"/>
    <property type="match status" value="1"/>
</dbReference>
<evidence type="ECO:0000259" key="10">
    <source>
        <dbReference type="Pfam" id="PF08753"/>
    </source>
</evidence>
<keyword evidence="3 7" id="KW-0479">Metal-binding</keyword>
<keyword evidence="4 7" id="KW-0805">Transcription regulation</keyword>
<feature type="domain" description="Transcription factor NikR nickel binding C-terminal" evidence="10">
    <location>
        <begin position="54"/>
        <end position="129"/>
    </location>
</feature>
<feature type="binding site" evidence="7">
    <location>
        <position position="77"/>
    </location>
    <ligand>
        <name>Ni(2+)</name>
        <dbReference type="ChEBI" id="CHEBI:49786"/>
    </ligand>
</feature>
<evidence type="ECO:0000256" key="4">
    <source>
        <dbReference type="ARBA" id="ARBA00023015"/>
    </source>
</evidence>
<evidence type="ECO:0000313" key="11">
    <source>
        <dbReference type="EMBL" id="PEH90324.1"/>
    </source>
</evidence>
<comment type="caution">
    <text evidence="11">The sequence shown here is derived from an EMBL/GenBank/DDBJ whole genome shotgun (WGS) entry which is preliminary data.</text>
</comment>
<organism evidence="11 12">
    <name type="scientific">Comamonas terrigena</name>
    <dbReference type="NCBI Taxonomy" id="32013"/>
    <lineage>
        <taxon>Bacteria</taxon>
        <taxon>Pseudomonadati</taxon>
        <taxon>Pseudomonadota</taxon>
        <taxon>Betaproteobacteria</taxon>
        <taxon>Burkholderiales</taxon>
        <taxon>Comamonadaceae</taxon>
        <taxon>Comamonas</taxon>
    </lineage>
</organism>
<keyword evidence="2 7" id="KW-0533">Nickel</keyword>
<keyword evidence="5 7" id="KW-0238">DNA-binding</keyword>
<feature type="domain" description="Ribbon-helix-helix protein CopG" evidence="9">
    <location>
        <begin position="3"/>
        <end position="36"/>
    </location>
</feature>
<feature type="region of interest" description="Disordered" evidence="8">
    <location>
        <begin position="135"/>
        <end position="164"/>
    </location>
</feature>
<dbReference type="GO" id="GO:0003677">
    <property type="term" value="F:DNA binding"/>
    <property type="evidence" value="ECO:0007669"/>
    <property type="project" value="UniProtKB-KW"/>
</dbReference>
<sequence length="164" mass="18654">MQRFTISLDDELADEFERYMHRAGYANRSEAIRDMLYIRLGQQREQADHQGDCMAVLSYVYDHHARDLTERLARLQHARHQLTISTTHVHVDPLQCLETVLLRGPAGEVRALANAIMAERGVHHGQLNVVMGQDAQGHSHEASHGGSHGHAYDHPHEHSHDHSR</sequence>
<dbReference type="InterPro" id="IPR022988">
    <property type="entry name" value="Ni_resp_reg_NikR"/>
</dbReference>
<dbReference type="PANTHER" id="PTHR34719:SF2">
    <property type="entry name" value="NICKEL-RESPONSIVE REGULATOR"/>
    <property type="match status" value="1"/>
</dbReference>
<dbReference type="InterPro" id="IPR027271">
    <property type="entry name" value="Acetolactate_synth/TF_NikR_C"/>
</dbReference>
<dbReference type="Pfam" id="PF01402">
    <property type="entry name" value="RHH_1"/>
    <property type="match status" value="1"/>
</dbReference>
<evidence type="ECO:0000256" key="8">
    <source>
        <dbReference type="SAM" id="MobiDB-lite"/>
    </source>
</evidence>
<dbReference type="EMBL" id="PDEA01000001">
    <property type="protein sequence ID" value="PEH90324.1"/>
    <property type="molecule type" value="Genomic_DNA"/>
</dbReference>
<evidence type="ECO:0000256" key="7">
    <source>
        <dbReference type="HAMAP-Rule" id="MF_00476"/>
    </source>
</evidence>
<dbReference type="InterPro" id="IPR002145">
    <property type="entry name" value="CopG"/>
</dbReference>
<evidence type="ECO:0000313" key="12">
    <source>
        <dbReference type="Proteomes" id="UP000220246"/>
    </source>
</evidence>
<dbReference type="PANTHER" id="PTHR34719">
    <property type="entry name" value="NICKEL-RESPONSIVE REGULATOR"/>
    <property type="match status" value="1"/>
</dbReference>
<keyword evidence="6 7" id="KW-0804">Transcription</keyword>
<feature type="compositionally biased region" description="Basic and acidic residues" evidence="8">
    <location>
        <begin position="150"/>
        <end position="164"/>
    </location>
</feature>
<dbReference type="InterPro" id="IPR014864">
    <property type="entry name" value="TF_NikR_Ni-bd_C"/>
</dbReference>
<evidence type="ECO:0000256" key="3">
    <source>
        <dbReference type="ARBA" id="ARBA00022723"/>
    </source>
</evidence>
<dbReference type="GO" id="GO:0016151">
    <property type="term" value="F:nickel cation binding"/>
    <property type="evidence" value="ECO:0007669"/>
    <property type="project" value="UniProtKB-UniRule"/>
</dbReference>
<dbReference type="Gene3D" id="1.10.1220.10">
    <property type="entry name" value="Met repressor-like"/>
    <property type="match status" value="1"/>
</dbReference>
<dbReference type="SUPFAM" id="SSF55021">
    <property type="entry name" value="ACT-like"/>
    <property type="match status" value="1"/>
</dbReference>
<proteinExistence type="inferred from homology"/>
<gene>
    <name evidence="11" type="ORF">CRM82_18545</name>
</gene>
<dbReference type="SUPFAM" id="SSF47598">
    <property type="entry name" value="Ribbon-helix-helix"/>
    <property type="match status" value="1"/>
</dbReference>
<dbReference type="InterPro" id="IPR045865">
    <property type="entry name" value="ACT-like_dom_sf"/>
</dbReference>
<dbReference type="AlphaFoldDB" id="A0A2A7UYK6"/>
<dbReference type="GO" id="GO:0003700">
    <property type="term" value="F:DNA-binding transcription factor activity"/>
    <property type="evidence" value="ECO:0007669"/>
    <property type="project" value="UniProtKB-UniRule"/>
</dbReference>
<dbReference type="CDD" id="cd22231">
    <property type="entry name" value="RHH_NikR_HicB-like"/>
    <property type="match status" value="1"/>
</dbReference>
<reference evidence="12" key="1">
    <citation type="submission" date="2017-09" db="EMBL/GenBank/DDBJ databases">
        <title>FDA dAtabase for Regulatory Grade micrObial Sequences (FDA-ARGOS): Supporting development and validation of Infectious Disease Dx tests.</title>
        <authorList>
            <person name="Minogue T."/>
            <person name="Wolcott M."/>
            <person name="Wasieloski L."/>
            <person name="Aguilar W."/>
            <person name="Moore D."/>
            <person name="Tallon L."/>
            <person name="Sadzewicz L."/>
            <person name="Ott S."/>
            <person name="Zhao X."/>
            <person name="Nagaraj S."/>
            <person name="Vavikolanu K."/>
            <person name="Aluvathingal J."/>
            <person name="Nadendla S."/>
            <person name="Sichtig H."/>
        </authorList>
    </citation>
    <scope>NUCLEOTIDE SEQUENCE [LARGE SCALE GENOMIC DNA]</scope>
    <source>
        <strain evidence="12">FDAARGOS_394</strain>
    </source>
</reference>
<feature type="binding site" evidence="7">
    <location>
        <position position="90"/>
    </location>
    <ligand>
        <name>Ni(2+)</name>
        <dbReference type="ChEBI" id="CHEBI:49786"/>
    </ligand>
</feature>
<comment type="cofactor">
    <cofactor evidence="7">
        <name>Ni(2+)</name>
        <dbReference type="ChEBI" id="CHEBI:49786"/>
    </cofactor>
    <text evidence="7">Binds 1 nickel ion per subunit.</text>
</comment>
<evidence type="ECO:0000256" key="1">
    <source>
        <dbReference type="ARBA" id="ARBA00008478"/>
    </source>
</evidence>
<name>A0A2A7UYK6_COMTR</name>
<evidence type="ECO:0000256" key="5">
    <source>
        <dbReference type="ARBA" id="ARBA00023125"/>
    </source>
</evidence>
<dbReference type="RefSeq" id="WP_066536345.1">
    <property type="nucleotide sequence ID" value="NZ_JAOBYP010000001.1"/>
</dbReference>
<dbReference type="STRING" id="1219032.GCA_001515545_01821"/>
<protein>
    <recommendedName>
        <fullName evidence="7">Putative nickel-responsive regulator</fullName>
    </recommendedName>
</protein>
<dbReference type="GO" id="GO:0010045">
    <property type="term" value="P:response to nickel cation"/>
    <property type="evidence" value="ECO:0007669"/>
    <property type="project" value="InterPro"/>
</dbReference>
<dbReference type="NCBIfam" id="NF002815">
    <property type="entry name" value="PRK02967.1"/>
    <property type="match status" value="1"/>
</dbReference>
<accession>A0A2A7UYK6</accession>
<dbReference type="InterPro" id="IPR010985">
    <property type="entry name" value="Ribbon_hlx_hlx"/>
</dbReference>
<feature type="binding site" evidence="7">
    <location>
        <position position="88"/>
    </location>
    <ligand>
        <name>Ni(2+)</name>
        <dbReference type="ChEBI" id="CHEBI:49786"/>
    </ligand>
</feature>
<dbReference type="Proteomes" id="UP000220246">
    <property type="component" value="Unassembled WGS sequence"/>
</dbReference>
<comment type="similarity">
    <text evidence="1 7">Belongs to the transcriptional regulatory CopG/NikR family.</text>
</comment>
<comment type="function">
    <text evidence="7">Transcriptional regulator.</text>
</comment>
<dbReference type="InterPro" id="IPR050192">
    <property type="entry name" value="CopG/NikR_regulator"/>
</dbReference>